<name>A0AAP0JE59_9MAGN</name>
<proteinExistence type="predicted"/>
<gene>
    <name evidence="2" type="ORF">Scep_011999</name>
</gene>
<feature type="region of interest" description="Disordered" evidence="1">
    <location>
        <begin position="52"/>
        <end position="74"/>
    </location>
</feature>
<accession>A0AAP0JE59</accession>
<evidence type="ECO:0000313" key="2">
    <source>
        <dbReference type="EMBL" id="KAK9132471.1"/>
    </source>
</evidence>
<dbReference type="EMBL" id="JBBNAG010000005">
    <property type="protein sequence ID" value="KAK9132471.1"/>
    <property type="molecule type" value="Genomic_DNA"/>
</dbReference>
<organism evidence="2 3">
    <name type="scientific">Stephania cephalantha</name>
    <dbReference type="NCBI Taxonomy" id="152367"/>
    <lineage>
        <taxon>Eukaryota</taxon>
        <taxon>Viridiplantae</taxon>
        <taxon>Streptophyta</taxon>
        <taxon>Embryophyta</taxon>
        <taxon>Tracheophyta</taxon>
        <taxon>Spermatophyta</taxon>
        <taxon>Magnoliopsida</taxon>
        <taxon>Ranunculales</taxon>
        <taxon>Menispermaceae</taxon>
        <taxon>Menispermoideae</taxon>
        <taxon>Cissampelideae</taxon>
        <taxon>Stephania</taxon>
    </lineage>
</organism>
<feature type="compositionally biased region" description="Basic residues" evidence="1">
    <location>
        <begin position="53"/>
        <end position="62"/>
    </location>
</feature>
<dbReference type="Proteomes" id="UP001419268">
    <property type="component" value="Unassembled WGS sequence"/>
</dbReference>
<evidence type="ECO:0000256" key="1">
    <source>
        <dbReference type="SAM" id="MobiDB-lite"/>
    </source>
</evidence>
<comment type="caution">
    <text evidence="2">The sequence shown here is derived from an EMBL/GenBank/DDBJ whole genome shotgun (WGS) entry which is preliminary data.</text>
</comment>
<reference evidence="2 3" key="1">
    <citation type="submission" date="2024-01" db="EMBL/GenBank/DDBJ databases">
        <title>Genome assemblies of Stephania.</title>
        <authorList>
            <person name="Yang L."/>
        </authorList>
    </citation>
    <scope>NUCLEOTIDE SEQUENCE [LARGE SCALE GENOMIC DNA]</scope>
    <source>
        <strain evidence="2">JXDWG</strain>
        <tissue evidence="2">Leaf</tissue>
    </source>
</reference>
<protein>
    <submittedName>
        <fullName evidence="2">Uncharacterized protein</fullName>
    </submittedName>
</protein>
<keyword evidence="3" id="KW-1185">Reference proteome</keyword>
<evidence type="ECO:0000313" key="3">
    <source>
        <dbReference type="Proteomes" id="UP001419268"/>
    </source>
</evidence>
<sequence length="74" mass="8509">MLALIVISNLKIKGFDKKKLKNKRSAHLEDNLVSYLEKNLEKQVLKETQCSSTKKRNAKAKYNRSQNPVDVMSC</sequence>
<dbReference type="AlphaFoldDB" id="A0AAP0JE59"/>